<evidence type="ECO:0000313" key="2">
    <source>
        <dbReference type="EMBL" id="KAA9015505.1"/>
    </source>
</evidence>
<dbReference type="PRINTS" id="PR00702">
    <property type="entry name" value="ACRIFLAVINRP"/>
</dbReference>
<dbReference type="SUPFAM" id="SSF82714">
    <property type="entry name" value="Multidrug efflux transporter AcrB TolC docking domain, DN and DC subdomains"/>
    <property type="match status" value="2"/>
</dbReference>
<feature type="transmembrane region" description="Helical" evidence="1">
    <location>
        <begin position="383"/>
        <end position="408"/>
    </location>
</feature>
<keyword evidence="1" id="KW-1133">Transmembrane helix</keyword>
<dbReference type="InterPro" id="IPR027463">
    <property type="entry name" value="AcrB_DN_DC_subdom"/>
</dbReference>
<dbReference type="RefSeq" id="WP_150442335.1">
    <property type="nucleotide sequence ID" value="NZ_VYKL01000041.1"/>
</dbReference>
<feature type="transmembrane region" description="Helical" evidence="1">
    <location>
        <begin position="12"/>
        <end position="34"/>
    </location>
</feature>
<dbReference type="EMBL" id="VYKL01000041">
    <property type="protein sequence ID" value="KAA9015505.1"/>
    <property type="molecule type" value="Genomic_DNA"/>
</dbReference>
<dbReference type="Gene3D" id="3.30.2090.10">
    <property type="entry name" value="Multidrug efflux transporter AcrB TolC docking domain, DN and DC subdomains"/>
    <property type="match status" value="2"/>
</dbReference>
<dbReference type="Pfam" id="PF00873">
    <property type="entry name" value="ACR_tran"/>
    <property type="match status" value="1"/>
</dbReference>
<feature type="transmembrane region" description="Helical" evidence="1">
    <location>
        <begin position="848"/>
        <end position="866"/>
    </location>
</feature>
<dbReference type="Proteomes" id="UP000326671">
    <property type="component" value="Unassembled WGS sequence"/>
</dbReference>
<dbReference type="OrthoDB" id="9757876at2"/>
<dbReference type="PANTHER" id="PTHR32063">
    <property type="match status" value="1"/>
</dbReference>
<feature type="transmembrane region" description="Helical" evidence="1">
    <location>
        <begin position="460"/>
        <end position="482"/>
    </location>
</feature>
<keyword evidence="3" id="KW-1185">Reference proteome</keyword>
<dbReference type="Gene3D" id="1.20.1640.10">
    <property type="entry name" value="Multidrug efflux transporter AcrB transmembrane domain"/>
    <property type="match status" value="2"/>
</dbReference>
<feature type="transmembrane region" description="Helical" evidence="1">
    <location>
        <begin position="873"/>
        <end position="899"/>
    </location>
</feature>
<dbReference type="SUPFAM" id="SSF82866">
    <property type="entry name" value="Multidrug efflux transporter AcrB transmembrane domain"/>
    <property type="match status" value="2"/>
</dbReference>
<dbReference type="GO" id="GO:0005886">
    <property type="term" value="C:plasma membrane"/>
    <property type="evidence" value="ECO:0007669"/>
    <property type="project" value="TreeGrafter"/>
</dbReference>
<dbReference type="Gene3D" id="3.30.70.1320">
    <property type="entry name" value="Multidrug efflux transporter AcrB pore domain like"/>
    <property type="match status" value="1"/>
</dbReference>
<feature type="transmembrane region" description="Helical" evidence="1">
    <location>
        <begin position="951"/>
        <end position="970"/>
    </location>
</feature>
<feature type="transmembrane region" description="Helical" evidence="1">
    <location>
        <begin position="357"/>
        <end position="377"/>
    </location>
</feature>
<reference evidence="2 3" key="1">
    <citation type="submission" date="2019-09" db="EMBL/GenBank/DDBJ databases">
        <title>Whole genome sequences of isolates from the Mars Exploration Rovers.</title>
        <authorList>
            <person name="Seuylemezian A."/>
            <person name="Vaishampayan P."/>
        </authorList>
    </citation>
    <scope>NUCLEOTIDE SEQUENCE [LARGE SCALE GENOMIC DNA]</scope>
    <source>
        <strain evidence="2 3">MER_TA_151</strain>
    </source>
</reference>
<protein>
    <submittedName>
        <fullName evidence="2">Efflux RND transporter permease subunit</fullName>
    </submittedName>
</protein>
<comment type="caution">
    <text evidence="2">The sequence shown here is derived from an EMBL/GenBank/DDBJ whole genome shotgun (WGS) entry which is preliminary data.</text>
</comment>
<gene>
    <name evidence="2" type="ORF">F4V44_22895</name>
</gene>
<keyword evidence="1" id="KW-0472">Membrane</keyword>
<name>A0A5J5H4D3_9BACI</name>
<sequence>MKIIETAVKRPVGVIMLYLGILAMGFVSLTNLAIDLFPKIDLPIAVVATTYQGAAPEEVEKLVNEPLEGALSSIQGIESIQSQAMSDSSMVIMQFQSGINLDNALLEVREKVDQIKGMLPEDANDPSVLRFDPQQMPVMTLSLTGDEPQALVKIAEDTVSPYLERSEGVASVSIAGAKTREIQVELNSALLAQYGITTSQVIQSLGAENSSSSAGAITKGSKELQVRFNGEFESVEDINNMKLKLPSGEEIKLADIGTVNDTFKKESASSYVNGKPALVLSVMKQSDGNTVEVADGMYDAIEKVKERLPKEVELTVILDSSTFVRSSISSVTSNMLLAAAISIVVVFVFLRSIRSSIIIGISIPISLIATFVMMYFSGETLNILSLGGLALGVGMMVDNSIVILENIVSYRQKGHSIKDAAILGTKELSGAIVASTATTLVVFLPIIFLEGLSADLFAPLALSVVFSLVASLVVAVTLVPMLSSKLLTKDMQEENGKKSGFDRLFGSFEDFYKKALAYCIGHRKTTVGIVSLLIVGCLPLVTQLGASLFPTSDQGQITISVETPSGSPLAATEAVVQEIEGKLEPYKDSIATNYVSVGSSGFGIGSGANTASFTIQLVPKGERDMTTSELSNKLSQAVTEIPGADITISEATVGLGGGAAVQININGEDQLILEELSQQVLWLISEVDGVKNPETSTSETQPQMLIEVNRQVASQYGLTYQQIMSEVRLGINGQVATRYREDGSEIDIKVILPEEQRSSISDLQMMMIQTPSGTSIPLSTVAELVQVQGPSIISRDNQQRQVNVTSDVEGADILAVTKAIEAELSMMNFPDGYSYQIGGQSEDMMESFADLALALGFSIFLVYAVMAIQFESFLYPFVIMFSMPTAIIGIVVGLFITGLPISVPAFIGFIMLAGIVVNNAIVLVDYINILRSRGMDRTEAILQAGPSRLKPILMTTLTTVLGMIPLGLALGEGAESQQPMAVVIIFGLTFSMFFTLLFVPVIYTYLDGLSNKMKKFTRRKSKKITEELNHHQSENVEAQ</sequence>
<evidence type="ECO:0000313" key="3">
    <source>
        <dbReference type="Proteomes" id="UP000326671"/>
    </source>
</evidence>
<feature type="transmembrane region" description="Helical" evidence="1">
    <location>
        <begin position="982"/>
        <end position="1006"/>
    </location>
</feature>
<dbReference type="SUPFAM" id="SSF82693">
    <property type="entry name" value="Multidrug efflux transporter AcrB pore domain, PN1, PN2, PC1 and PC2 subdomains"/>
    <property type="match status" value="3"/>
</dbReference>
<dbReference type="PANTHER" id="PTHR32063:SF0">
    <property type="entry name" value="SWARMING MOTILITY PROTEIN SWRC"/>
    <property type="match status" value="1"/>
</dbReference>
<dbReference type="GO" id="GO:0042910">
    <property type="term" value="F:xenobiotic transmembrane transporter activity"/>
    <property type="evidence" value="ECO:0007669"/>
    <property type="project" value="TreeGrafter"/>
</dbReference>
<dbReference type="AlphaFoldDB" id="A0A5J5H4D3"/>
<accession>A0A5J5H4D3</accession>
<dbReference type="Gene3D" id="3.30.70.1430">
    <property type="entry name" value="Multidrug efflux transporter AcrB pore domain"/>
    <property type="match status" value="2"/>
</dbReference>
<proteinExistence type="predicted"/>
<feature type="transmembrane region" description="Helical" evidence="1">
    <location>
        <begin position="331"/>
        <end position="350"/>
    </location>
</feature>
<organism evidence="2 3">
    <name type="scientific">Niallia endozanthoxylica</name>
    <dbReference type="NCBI Taxonomy" id="2036016"/>
    <lineage>
        <taxon>Bacteria</taxon>
        <taxon>Bacillati</taxon>
        <taxon>Bacillota</taxon>
        <taxon>Bacilli</taxon>
        <taxon>Bacillales</taxon>
        <taxon>Bacillaceae</taxon>
        <taxon>Niallia</taxon>
    </lineage>
</organism>
<dbReference type="Gene3D" id="3.30.70.1440">
    <property type="entry name" value="Multidrug efflux transporter AcrB pore domain"/>
    <property type="match status" value="1"/>
</dbReference>
<evidence type="ECO:0000256" key="1">
    <source>
        <dbReference type="SAM" id="Phobius"/>
    </source>
</evidence>
<feature type="transmembrane region" description="Helical" evidence="1">
    <location>
        <begin position="905"/>
        <end position="930"/>
    </location>
</feature>
<feature type="transmembrane region" description="Helical" evidence="1">
    <location>
        <begin position="428"/>
        <end position="448"/>
    </location>
</feature>
<keyword evidence="1" id="KW-0812">Transmembrane</keyword>
<feature type="transmembrane region" description="Helical" evidence="1">
    <location>
        <begin position="527"/>
        <end position="549"/>
    </location>
</feature>
<dbReference type="InterPro" id="IPR001036">
    <property type="entry name" value="Acrflvin-R"/>
</dbReference>